<reference evidence="4" key="1">
    <citation type="submission" date="2018-06" db="EMBL/GenBank/DDBJ databases">
        <authorList>
            <person name="Zhirakovskaya E."/>
        </authorList>
    </citation>
    <scope>NUCLEOTIDE SEQUENCE</scope>
</reference>
<dbReference type="InterPro" id="IPR003010">
    <property type="entry name" value="C-N_Hydrolase"/>
</dbReference>
<sequence length="335" mass="36147">MHKNKTFKLAAIQAAPVLFDKAASTEKACALIADAGRLGADIVAFGESWLPGYPFWVDGPVIDLTWEASAAYLENSIAIPGPETDALCAAAKAAGVEVVIGVAEADPFTEGTAYCTALTIGREGEILNRHRKLKPTHAERIIWGDGDGAGLRVLERDYGRISALNCWEHQMMLPGYALAAQGTQIHAAIWPGRETTPRDGEVCWARQHLLSRAFASQACAYVICAAGLRLEEHIPERWRPLGVWEHTGQSAIIDPRGEIIAVAGSEETILIAEGSLDLVRAAKAACDIAGHYSRPDIFDFAVNMRPAGPRVQLHDGEDDYADDASFSDSSIDEDE</sequence>
<dbReference type="InterPro" id="IPR044149">
    <property type="entry name" value="Nitrilases_CHs"/>
</dbReference>
<dbReference type="Gene3D" id="3.60.110.10">
    <property type="entry name" value="Carbon-nitrogen hydrolase"/>
    <property type="match status" value="1"/>
</dbReference>
<name>A0A3B0SAQ8_9ZZZZ</name>
<dbReference type="PROSITE" id="PS50263">
    <property type="entry name" value="CN_HYDROLASE"/>
    <property type="match status" value="1"/>
</dbReference>
<feature type="domain" description="CN hydrolase" evidence="3">
    <location>
        <begin position="7"/>
        <end position="278"/>
    </location>
</feature>
<evidence type="ECO:0000256" key="1">
    <source>
        <dbReference type="ARBA" id="ARBA00008129"/>
    </source>
</evidence>
<dbReference type="Pfam" id="PF00795">
    <property type="entry name" value="CN_hydrolase"/>
    <property type="match status" value="1"/>
</dbReference>
<evidence type="ECO:0000313" key="4">
    <source>
        <dbReference type="EMBL" id="VAV92165.1"/>
    </source>
</evidence>
<dbReference type="PANTHER" id="PTHR46044">
    <property type="entry name" value="NITRILASE"/>
    <property type="match status" value="1"/>
</dbReference>
<feature type="region of interest" description="Disordered" evidence="2">
    <location>
        <begin position="311"/>
        <end position="335"/>
    </location>
</feature>
<dbReference type="GO" id="GO:0000257">
    <property type="term" value="F:nitrilase activity"/>
    <property type="evidence" value="ECO:0007669"/>
    <property type="project" value="UniProtKB-ARBA"/>
</dbReference>
<dbReference type="InterPro" id="IPR036526">
    <property type="entry name" value="C-N_Hydrolase_sf"/>
</dbReference>
<dbReference type="PROSITE" id="PS00920">
    <property type="entry name" value="NITRIL_CHT_1"/>
    <property type="match status" value="1"/>
</dbReference>
<dbReference type="AlphaFoldDB" id="A0A3B0SAQ8"/>
<proteinExistence type="inferred from homology"/>
<comment type="similarity">
    <text evidence="1">Belongs to the carbon-nitrogen hydrolase superfamily. Nitrilase family.</text>
</comment>
<dbReference type="SUPFAM" id="SSF56317">
    <property type="entry name" value="Carbon-nitrogen hydrolase"/>
    <property type="match status" value="1"/>
</dbReference>
<dbReference type="InterPro" id="IPR000132">
    <property type="entry name" value="Nitrilase/CN_hydratase_CS"/>
</dbReference>
<evidence type="ECO:0000259" key="3">
    <source>
        <dbReference type="PROSITE" id="PS50263"/>
    </source>
</evidence>
<evidence type="ECO:0000256" key="2">
    <source>
        <dbReference type="SAM" id="MobiDB-lite"/>
    </source>
</evidence>
<dbReference type="CDD" id="cd07564">
    <property type="entry name" value="nitrilases_CHs"/>
    <property type="match status" value="1"/>
</dbReference>
<protein>
    <recommendedName>
        <fullName evidence="3">CN hydrolase domain-containing protein</fullName>
    </recommendedName>
</protein>
<dbReference type="EMBL" id="UOEH01000082">
    <property type="protein sequence ID" value="VAV92165.1"/>
    <property type="molecule type" value="Genomic_DNA"/>
</dbReference>
<gene>
    <name evidence="4" type="ORF">MNBD_ALPHA05-614</name>
</gene>
<organism evidence="4">
    <name type="scientific">hydrothermal vent metagenome</name>
    <dbReference type="NCBI Taxonomy" id="652676"/>
    <lineage>
        <taxon>unclassified sequences</taxon>
        <taxon>metagenomes</taxon>
        <taxon>ecological metagenomes</taxon>
    </lineage>
</organism>
<dbReference type="PANTHER" id="PTHR46044:SF1">
    <property type="entry name" value="CN HYDROLASE DOMAIN-CONTAINING PROTEIN"/>
    <property type="match status" value="1"/>
</dbReference>
<accession>A0A3B0SAQ8</accession>